<keyword evidence="4" id="KW-1185">Reference proteome</keyword>
<dbReference type="OrthoDB" id="3214257at2"/>
<feature type="transmembrane region" description="Helical" evidence="2">
    <location>
        <begin position="6"/>
        <end position="30"/>
    </location>
</feature>
<proteinExistence type="inferred from homology"/>
<dbReference type="RefSeq" id="WP_131299812.1">
    <property type="nucleotide sequence ID" value="NZ_SJJR01000001.1"/>
</dbReference>
<dbReference type="NCBIfam" id="NF009314">
    <property type="entry name" value="PRK12674.1-2"/>
    <property type="match status" value="1"/>
</dbReference>
<protein>
    <submittedName>
        <fullName evidence="3">Monovalent cation/H(+) antiporter subunit G</fullName>
    </submittedName>
</protein>
<dbReference type="NCBIfam" id="TIGR01300">
    <property type="entry name" value="CPA3_mnhG_phaG"/>
    <property type="match status" value="1"/>
</dbReference>
<accession>A0A4R0GWG1</accession>
<keyword evidence="2" id="KW-0812">Transmembrane</keyword>
<dbReference type="AlphaFoldDB" id="A0A4R0GWG1"/>
<dbReference type="Proteomes" id="UP000292274">
    <property type="component" value="Unassembled WGS sequence"/>
</dbReference>
<sequence length="125" mass="13092">MNLDAVLDIVAAVCLISGALLSLAAGVALVRFPDLLTRMHAAAKPQVLGLLLVLVGCGLRLRTGVDITTLVLVGIFQLATAPVAAHMVGRAGYPHDDIRSDLLLTDELAAHLDRVAEDRPEPTPA</sequence>
<name>A0A4R0GWG1_9ACTN</name>
<dbReference type="GO" id="GO:0015385">
    <property type="term" value="F:sodium:proton antiporter activity"/>
    <property type="evidence" value="ECO:0007669"/>
    <property type="project" value="TreeGrafter"/>
</dbReference>
<evidence type="ECO:0000256" key="1">
    <source>
        <dbReference type="ARBA" id="ARBA00008404"/>
    </source>
</evidence>
<keyword evidence="2" id="KW-1133">Transmembrane helix</keyword>
<dbReference type="PANTHER" id="PTHR34703:SF1">
    <property type="entry name" value="ANTIPORTER SUBUNIT MNHG2-RELATED"/>
    <property type="match status" value="1"/>
</dbReference>
<evidence type="ECO:0000256" key="2">
    <source>
        <dbReference type="SAM" id="Phobius"/>
    </source>
</evidence>
<evidence type="ECO:0000313" key="3">
    <source>
        <dbReference type="EMBL" id="TCC00370.1"/>
    </source>
</evidence>
<gene>
    <name evidence="3" type="ORF">E0H26_01335</name>
</gene>
<evidence type="ECO:0000313" key="4">
    <source>
        <dbReference type="Proteomes" id="UP000292274"/>
    </source>
</evidence>
<reference evidence="3 4" key="1">
    <citation type="submission" date="2019-02" db="EMBL/GenBank/DDBJ databases">
        <title>Jishengella sp. nov., isolated from a root of Zingiber montanum.</title>
        <authorList>
            <person name="Kuncharoen N."/>
            <person name="Kudo T."/>
            <person name="Masahiro Y."/>
            <person name="Ohkuma M."/>
            <person name="Tanasupawat S."/>
        </authorList>
    </citation>
    <scope>NUCLEOTIDE SEQUENCE [LARGE SCALE GENOMIC DNA]</scope>
    <source>
        <strain evidence="3 4">PLAI 1-1</strain>
    </source>
</reference>
<feature type="transmembrane region" description="Helical" evidence="2">
    <location>
        <begin position="67"/>
        <end position="89"/>
    </location>
</feature>
<dbReference type="Pfam" id="PF03334">
    <property type="entry name" value="PhaG_MnhG_YufB"/>
    <property type="match status" value="1"/>
</dbReference>
<dbReference type="EMBL" id="SJJR01000001">
    <property type="protein sequence ID" value="TCC00370.1"/>
    <property type="molecule type" value="Genomic_DNA"/>
</dbReference>
<organism evidence="3 4">
    <name type="scientific">Micromonospora zingiberis</name>
    <dbReference type="NCBI Taxonomy" id="2053011"/>
    <lineage>
        <taxon>Bacteria</taxon>
        <taxon>Bacillati</taxon>
        <taxon>Actinomycetota</taxon>
        <taxon>Actinomycetes</taxon>
        <taxon>Micromonosporales</taxon>
        <taxon>Micromonosporaceae</taxon>
        <taxon>Micromonospora</taxon>
    </lineage>
</organism>
<dbReference type="InterPro" id="IPR005133">
    <property type="entry name" value="PhaG_MnhG_YufB"/>
</dbReference>
<keyword evidence="2" id="KW-0472">Membrane</keyword>
<dbReference type="PANTHER" id="PTHR34703">
    <property type="entry name" value="ANTIPORTER SUBUNIT MNHG2-RELATED"/>
    <property type="match status" value="1"/>
</dbReference>
<comment type="caution">
    <text evidence="3">The sequence shown here is derived from an EMBL/GenBank/DDBJ whole genome shotgun (WGS) entry which is preliminary data.</text>
</comment>
<comment type="similarity">
    <text evidence="1">Belongs to the CPA3 antiporters (TC 2.A.63) subunit G family.</text>
</comment>